<organism evidence="3 4">
    <name type="scientific">Striga asiatica</name>
    <name type="common">Asiatic witchweed</name>
    <name type="synonym">Buchnera asiatica</name>
    <dbReference type="NCBI Taxonomy" id="4170"/>
    <lineage>
        <taxon>Eukaryota</taxon>
        <taxon>Viridiplantae</taxon>
        <taxon>Streptophyta</taxon>
        <taxon>Embryophyta</taxon>
        <taxon>Tracheophyta</taxon>
        <taxon>Spermatophyta</taxon>
        <taxon>Magnoliopsida</taxon>
        <taxon>eudicotyledons</taxon>
        <taxon>Gunneridae</taxon>
        <taxon>Pentapetalae</taxon>
        <taxon>asterids</taxon>
        <taxon>lamiids</taxon>
        <taxon>Lamiales</taxon>
        <taxon>Orobanchaceae</taxon>
        <taxon>Buchnereae</taxon>
        <taxon>Striga</taxon>
    </lineage>
</organism>
<proteinExistence type="predicted"/>
<feature type="compositionally biased region" description="Basic and acidic residues" evidence="1">
    <location>
        <begin position="242"/>
        <end position="254"/>
    </location>
</feature>
<dbReference type="EMBL" id="BKCP01006071">
    <property type="protein sequence ID" value="GER41121.1"/>
    <property type="molecule type" value="Genomic_DNA"/>
</dbReference>
<dbReference type="Proteomes" id="UP000325081">
    <property type="component" value="Unassembled WGS sequence"/>
</dbReference>
<evidence type="ECO:0000256" key="1">
    <source>
        <dbReference type="SAM" id="MobiDB-lite"/>
    </source>
</evidence>
<dbReference type="Pfam" id="PF24994">
    <property type="entry name" value="GIL1_IRKI_C"/>
    <property type="match status" value="1"/>
</dbReference>
<evidence type="ECO:0000313" key="4">
    <source>
        <dbReference type="Proteomes" id="UP000325081"/>
    </source>
</evidence>
<evidence type="ECO:0000313" key="3">
    <source>
        <dbReference type="EMBL" id="GER41121.1"/>
    </source>
</evidence>
<dbReference type="PANTHER" id="PTHR31029">
    <property type="entry name" value="CYCLIN-DEPENDENT KINASE-LIKE PROTEIN"/>
    <property type="match status" value="1"/>
</dbReference>
<name>A0A5A7QAQ1_STRAF</name>
<accession>A0A5A7QAQ1</accession>
<dbReference type="OrthoDB" id="785851at2759"/>
<dbReference type="InterPro" id="IPR056813">
    <property type="entry name" value="GIL1_IRKI_C"/>
</dbReference>
<comment type="caution">
    <text evidence="3">The sequence shown here is derived from an EMBL/GenBank/DDBJ whole genome shotgun (WGS) entry which is preliminary data.</text>
</comment>
<protein>
    <recommendedName>
        <fullName evidence="2">GIL1/IRKI C-terminal domain-containing protein</fullName>
    </recommendedName>
</protein>
<dbReference type="AlphaFoldDB" id="A0A5A7QAQ1"/>
<evidence type="ECO:0000259" key="2">
    <source>
        <dbReference type="Pfam" id="PF24994"/>
    </source>
</evidence>
<reference evidence="4" key="1">
    <citation type="journal article" date="2019" name="Curr. Biol.">
        <title>Genome Sequence of Striga asiatica Provides Insight into the Evolution of Plant Parasitism.</title>
        <authorList>
            <person name="Yoshida S."/>
            <person name="Kim S."/>
            <person name="Wafula E.K."/>
            <person name="Tanskanen J."/>
            <person name="Kim Y.M."/>
            <person name="Honaas L."/>
            <person name="Yang Z."/>
            <person name="Spallek T."/>
            <person name="Conn C.E."/>
            <person name="Ichihashi Y."/>
            <person name="Cheong K."/>
            <person name="Cui S."/>
            <person name="Der J.P."/>
            <person name="Gundlach H."/>
            <person name="Jiao Y."/>
            <person name="Hori C."/>
            <person name="Ishida J.K."/>
            <person name="Kasahara H."/>
            <person name="Kiba T."/>
            <person name="Kim M.S."/>
            <person name="Koo N."/>
            <person name="Laohavisit A."/>
            <person name="Lee Y.H."/>
            <person name="Lumba S."/>
            <person name="McCourt P."/>
            <person name="Mortimer J.C."/>
            <person name="Mutuku J.M."/>
            <person name="Nomura T."/>
            <person name="Sasaki-Sekimoto Y."/>
            <person name="Seto Y."/>
            <person name="Wang Y."/>
            <person name="Wakatake T."/>
            <person name="Sakakibara H."/>
            <person name="Demura T."/>
            <person name="Yamaguchi S."/>
            <person name="Yoneyama K."/>
            <person name="Manabe R.I."/>
            <person name="Nelson D.C."/>
            <person name="Schulman A.H."/>
            <person name="Timko M.P."/>
            <person name="dePamphilis C.W."/>
            <person name="Choi D."/>
            <person name="Shirasu K."/>
        </authorList>
    </citation>
    <scope>NUCLEOTIDE SEQUENCE [LARGE SCALE GENOMIC DNA]</scope>
    <source>
        <strain evidence="4">cv. UVA1</strain>
    </source>
</reference>
<feature type="region of interest" description="Disordered" evidence="1">
    <location>
        <begin position="134"/>
        <end position="157"/>
    </location>
</feature>
<dbReference type="InterPro" id="IPR042316">
    <property type="entry name" value="IRKI-like"/>
</dbReference>
<feature type="domain" description="GIL1/IRKI C-terminal" evidence="2">
    <location>
        <begin position="458"/>
        <end position="508"/>
    </location>
</feature>
<sequence length="515" mass="58400">MADTQSDIERRENGEVSRREIKAAIGKAVELRALHAALMAGDFTAASPFSRHARNLSAQDYPVFTPSYTDEPPLPGYQQVLTEDSESWADEENFSIGHKITGFDTHICQAWEQKPKARNKNPRSRLNSMDDVQSVSSSCNKCRPATISSEPDGPTKAIKKPNIIVPLTDSHLSLNSKPRSKNAVLSWLFPRLKKKNKNVGSINSPARTQAPDEISQMLNDLGIVSVENLKRELIEANESRDAALGEVKKSHPANEKPTNPLRRRNPNDRPLENPILPVDEQVMVEGFLQIVSESRLSVKQFCKTLTAQIDHNHDPSLVENLNSILQPYNLSLDSKYSRTVSYHIEAFINQSLYQDFENRVFRKNGAPKLLDPSQDRQARFQSFVDLRNLSWDEVLRKGTKFYSDEFSKFCDEKMSGVVKGLGCTRPWAEQLLQAFFVAAKCVWLLHLLAFSFREPLGILRVDENAVFEGRYMEDVFAERQRSEGHCRIKVMVMPGFYVLDSVVKCKVLCRYKPLS</sequence>
<feature type="region of interest" description="Disordered" evidence="1">
    <location>
        <begin position="242"/>
        <end position="274"/>
    </location>
</feature>
<dbReference type="PANTHER" id="PTHR31029:SF3">
    <property type="entry name" value="IRK-INTERACTING PROTEIN"/>
    <property type="match status" value="1"/>
</dbReference>
<gene>
    <name evidence="3" type="ORF">STAS_17824</name>
</gene>
<keyword evidence="4" id="KW-1185">Reference proteome</keyword>